<proteinExistence type="predicted"/>
<protein>
    <submittedName>
        <fullName evidence="3">TlpA family protein disulfide reductase</fullName>
    </submittedName>
</protein>
<keyword evidence="1" id="KW-0472">Membrane</keyword>
<dbReference type="Proteomes" id="UP000282423">
    <property type="component" value="Unassembled WGS sequence"/>
</dbReference>
<dbReference type="OrthoDB" id="793244at2"/>
<dbReference type="Pfam" id="PF13905">
    <property type="entry name" value="Thioredoxin_8"/>
    <property type="match status" value="1"/>
</dbReference>
<evidence type="ECO:0000313" key="3">
    <source>
        <dbReference type="EMBL" id="RKO69926.1"/>
    </source>
</evidence>
<keyword evidence="1" id="KW-0812">Transmembrane</keyword>
<gene>
    <name evidence="3" type="ORF">D7322_18785</name>
</gene>
<feature type="domain" description="Thioredoxin-like fold" evidence="2">
    <location>
        <begin position="140"/>
        <end position="238"/>
    </location>
</feature>
<reference evidence="3 4" key="1">
    <citation type="submission" date="2018-10" db="EMBL/GenBank/DDBJ databases">
        <title>Sphingobacterium sp. M05W1-28.</title>
        <authorList>
            <person name="Cai H."/>
        </authorList>
    </citation>
    <scope>NUCLEOTIDE SEQUENCE [LARGE SCALE GENOMIC DNA]</scope>
    <source>
        <strain evidence="3 4">M05W1-28</strain>
    </source>
</reference>
<comment type="caution">
    <text evidence="3">The sequence shown here is derived from an EMBL/GenBank/DDBJ whole genome shotgun (WGS) entry which is preliminary data.</text>
</comment>
<sequence>MTIVRTLKMNNFYKAGGELPITKRYPSSKQTRWKRSIAFLDKTMSVPIIQITILVILYLLVSMFSLSAQTPRKDSGADGLLTNAKTSQVVLPAAIEPVKDTTRIKPLQPGNKVPEAFWNAEHSFLVGNKAVKSALSKFRGKLLLLDFWEPYCYACLLKFPALDSLHAQLGELGNIVLVSSKQYRRGTAEYISQKLDEQGQRQKLRLDMDKIVQDDTLMDYFPHTYIPHYILIDSNGTVLALGSVEVFDTIAQIIKDEVVHNNKKQCR</sequence>
<keyword evidence="1" id="KW-1133">Transmembrane helix</keyword>
<dbReference type="Gene3D" id="3.40.30.10">
    <property type="entry name" value="Glutaredoxin"/>
    <property type="match status" value="1"/>
</dbReference>
<dbReference type="CDD" id="cd02966">
    <property type="entry name" value="TlpA_like_family"/>
    <property type="match status" value="1"/>
</dbReference>
<accession>A0A420VUA1</accession>
<evidence type="ECO:0000256" key="1">
    <source>
        <dbReference type="SAM" id="Phobius"/>
    </source>
</evidence>
<feature type="transmembrane region" description="Helical" evidence="1">
    <location>
        <begin position="44"/>
        <end position="66"/>
    </location>
</feature>
<dbReference type="SUPFAM" id="SSF52833">
    <property type="entry name" value="Thioredoxin-like"/>
    <property type="match status" value="1"/>
</dbReference>
<dbReference type="PANTHER" id="PTHR42852">
    <property type="entry name" value="THIOL:DISULFIDE INTERCHANGE PROTEIN DSBE"/>
    <property type="match status" value="1"/>
</dbReference>
<dbReference type="InterPro" id="IPR050553">
    <property type="entry name" value="Thioredoxin_ResA/DsbE_sf"/>
</dbReference>
<evidence type="ECO:0000313" key="4">
    <source>
        <dbReference type="Proteomes" id="UP000282423"/>
    </source>
</evidence>
<dbReference type="EMBL" id="RBWS01000015">
    <property type="protein sequence ID" value="RKO69926.1"/>
    <property type="molecule type" value="Genomic_DNA"/>
</dbReference>
<dbReference type="PANTHER" id="PTHR42852:SF13">
    <property type="entry name" value="PROTEIN DIPZ"/>
    <property type="match status" value="1"/>
</dbReference>
<dbReference type="InterPro" id="IPR012336">
    <property type="entry name" value="Thioredoxin-like_fold"/>
</dbReference>
<keyword evidence="4" id="KW-1185">Reference proteome</keyword>
<organism evidence="3 4">
    <name type="scientific">Sphingobacterium puteale</name>
    <dbReference type="NCBI Taxonomy" id="2420510"/>
    <lineage>
        <taxon>Bacteria</taxon>
        <taxon>Pseudomonadati</taxon>
        <taxon>Bacteroidota</taxon>
        <taxon>Sphingobacteriia</taxon>
        <taxon>Sphingobacteriales</taxon>
        <taxon>Sphingobacteriaceae</taxon>
        <taxon>Sphingobacterium</taxon>
    </lineage>
</organism>
<dbReference type="AlphaFoldDB" id="A0A420VUA1"/>
<evidence type="ECO:0000259" key="2">
    <source>
        <dbReference type="Pfam" id="PF13905"/>
    </source>
</evidence>
<dbReference type="InterPro" id="IPR036249">
    <property type="entry name" value="Thioredoxin-like_sf"/>
</dbReference>
<name>A0A420VUA1_9SPHI</name>